<dbReference type="GO" id="GO:0005834">
    <property type="term" value="C:heterotrimeric G-protein complex"/>
    <property type="evidence" value="ECO:0007669"/>
    <property type="project" value="TreeGrafter"/>
</dbReference>
<evidence type="ECO:0000256" key="3">
    <source>
        <dbReference type="ARBA" id="ARBA00023134"/>
    </source>
</evidence>
<keyword evidence="5" id="KW-0460">Magnesium</keyword>
<dbReference type="Gene3D" id="3.40.50.300">
    <property type="entry name" value="P-loop containing nucleotide triphosphate hydrolases"/>
    <property type="match status" value="1"/>
</dbReference>
<dbReference type="GO" id="GO:0007188">
    <property type="term" value="P:adenylate cyclase-modulating G protein-coupled receptor signaling pathway"/>
    <property type="evidence" value="ECO:0007669"/>
    <property type="project" value="TreeGrafter"/>
</dbReference>
<proteinExistence type="predicted"/>
<evidence type="ECO:0000313" key="7">
    <source>
        <dbReference type="Proteomes" id="UP000023152"/>
    </source>
</evidence>
<dbReference type="GO" id="GO:0031683">
    <property type="term" value="F:G-protein beta/gamma-subunit complex binding"/>
    <property type="evidence" value="ECO:0007669"/>
    <property type="project" value="InterPro"/>
</dbReference>
<evidence type="ECO:0000256" key="1">
    <source>
        <dbReference type="ARBA" id="ARBA00022723"/>
    </source>
</evidence>
<dbReference type="GO" id="GO:0005525">
    <property type="term" value="F:GTP binding"/>
    <property type="evidence" value="ECO:0007669"/>
    <property type="project" value="UniProtKB-KW"/>
</dbReference>
<dbReference type="PANTHER" id="PTHR10218:SF302">
    <property type="entry name" value="GUANINE NUCLEOTIDE-BINDING PROTEIN ALPHA-5 SUBUNIT"/>
    <property type="match status" value="1"/>
</dbReference>
<dbReference type="EMBL" id="ASPP01013182">
    <property type="protein sequence ID" value="ETO19900.1"/>
    <property type="molecule type" value="Genomic_DNA"/>
</dbReference>
<dbReference type="InterPro" id="IPR001019">
    <property type="entry name" value="Gprotein_alpha_su"/>
</dbReference>
<dbReference type="PANTHER" id="PTHR10218">
    <property type="entry name" value="GTP-BINDING PROTEIN ALPHA SUBUNIT"/>
    <property type="match status" value="1"/>
</dbReference>
<keyword evidence="2" id="KW-0547">Nucleotide-binding</keyword>
<feature type="binding site" evidence="5">
    <location>
        <position position="45"/>
    </location>
    <ligand>
        <name>Mg(2+)</name>
        <dbReference type="ChEBI" id="CHEBI:18420"/>
    </ligand>
</feature>
<sequence length="129" mass="14638">MGGCCTTDDVQRANREIEVQILQQKKIDKEIKKLLLLGSGSSGKSTLFRQIQCIHGFGLEDTDYKDSTRSIRENIVQSMIKLLKESEKHYTLDPKNNEKYGIDTTDAKVKQAIEKVAKFSMENFDFTSG</sequence>
<dbReference type="Pfam" id="PF00503">
    <property type="entry name" value="G-alpha"/>
    <property type="match status" value="1"/>
</dbReference>
<dbReference type="InterPro" id="IPR027417">
    <property type="entry name" value="P-loop_NTPase"/>
</dbReference>
<dbReference type="GO" id="GO:0046872">
    <property type="term" value="F:metal ion binding"/>
    <property type="evidence" value="ECO:0007669"/>
    <property type="project" value="UniProtKB-KW"/>
</dbReference>
<dbReference type="AlphaFoldDB" id="X6N0X1"/>
<gene>
    <name evidence="6" type="ORF">RFI_17321</name>
</gene>
<dbReference type="GO" id="GO:0003924">
    <property type="term" value="F:GTPase activity"/>
    <property type="evidence" value="ECO:0007669"/>
    <property type="project" value="InterPro"/>
</dbReference>
<name>X6N0X1_RETFI</name>
<keyword evidence="7" id="KW-1185">Reference proteome</keyword>
<accession>X6N0X1</accession>
<keyword evidence="4" id="KW-0807">Transducer</keyword>
<dbReference type="GO" id="GO:0001664">
    <property type="term" value="F:G protein-coupled receptor binding"/>
    <property type="evidence" value="ECO:0007669"/>
    <property type="project" value="TreeGrafter"/>
</dbReference>
<reference evidence="6 7" key="1">
    <citation type="journal article" date="2013" name="Curr. Biol.">
        <title>The Genome of the Foraminiferan Reticulomyxa filosa.</title>
        <authorList>
            <person name="Glockner G."/>
            <person name="Hulsmann N."/>
            <person name="Schleicher M."/>
            <person name="Noegel A.A."/>
            <person name="Eichinger L."/>
            <person name="Gallinger C."/>
            <person name="Pawlowski J."/>
            <person name="Sierra R."/>
            <person name="Euteneuer U."/>
            <person name="Pillet L."/>
            <person name="Moustafa A."/>
            <person name="Platzer M."/>
            <person name="Groth M."/>
            <person name="Szafranski K."/>
            <person name="Schliwa M."/>
        </authorList>
    </citation>
    <scope>NUCLEOTIDE SEQUENCE [LARGE SCALE GENOMIC DNA]</scope>
</reference>
<evidence type="ECO:0000256" key="2">
    <source>
        <dbReference type="ARBA" id="ARBA00022741"/>
    </source>
</evidence>
<comment type="caution">
    <text evidence="6">The sequence shown here is derived from an EMBL/GenBank/DDBJ whole genome shotgun (WGS) entry which is preliminary data.</text>
</comment>
<protein>
    <submittedName>
        <fullName evidence="6">Guanine nucleotide-binding protein subunit alpha-14</fullName>
    </submittedName>
</protein>
<dbReference type="GO" id="GO:0005737">
    <property type="term" value="C:cytoplasm"/>
    <property type="evidence" value="ECO:0007669"/>
    <property type="project" value="TreeGrafter"/>
</dbReference>
<keyword evidence="1 5" id="KW-0479">Metal-binding</keyword>
<evidence type="ECO:0000256" key="5">
    <source>
        <dbReference type="PIRSR" id="PIRSR601019-2"/>
    </source>
</evidence>
<dbReference type="Proteomes" id="UP000023152">
    <property type="component" value="Unassembled WGS sequence"/>
</dbReference>
<dbReference type="SUPFAM" id="SSF52540">
    <property type="entry name" value="P-loop containing nucleoside triphosphate hydrolases"/>
    <property type="match status" value="1"/>
</dbReference>
<organism evidence="6 7">
    <name type="scientific">Reticulomyxa filosa</name>
    <dbReference type="NCBI Taxonomy" id="46433"/>
    <lineage>
        <taxon>Eukaryota</taxon>
        <taxon>Sar</taxon>
        <taxon>Rhizaria</taxon>
        <taxon>Retaria</taxon>
        <taxon>Foraminifera</taxon>
        <taxon>Monothalamids</taxon>
        <taxon>Reticulomyxidae</taxon>
        <taxon>Reticulomyxa</taxon>
    </lineage>
</organism>
<evidence type="ECO:0000256" key="4">
    <source>
        <dbReference type="ARBA" id="ARBA00023224"/>
    </source>
</evidence>
<keyword evidence="3" id="KW-0342">GTP-binding</keyword>
<evidence type="ECO:0000313" key="6">
    <source>
        <dbReference type="EMBL" id="ETO19900.1"/>
    </source>
</evidence>